<gene>
    <name evidence="15" type="ORF">LC_TR570_c0_g1_i1_g.1623</name>
</gene>
<dbReference type="UniPathway" id="UPA00143"/>
<evidence type="ECO:0000313" key="15">
    <source>
        <dbReference type="EMBL" id="JAU38595.1"/>
    </source>
</evidence>
<feature type="region of interest" description="Disordered" evidence="12">
    <location>
        <begin position="1"/>
        <end position="79"/>
    </location>
</feature>
<keyword evidence="7 11" id="KW-0863">Zinc-finger</keyword>
<feature type="domain" description="RING-type" evidence="13">
    <location>
        <begin position="155"/>
        <end position="191"/>
    </location>
</feature>
<evidence type="ECO:0000256" key="8">
    <source>
        <dbReference type="ARBA" id="ARBA00022786"/>
    </source>
</evidence>
<comment type="catalytic activity">
    <reaction evidence="1">
        <text>S-ubiquitinyl-[E2 ubiquitin-conjugating enzyme]-L-cysteine + [acceptor protein]-L-lysine = [E2 ubiquitin-conjugating enzyme]-L-cysteine + N(6)-ubiquitinyl-[acceptor protein]-L-lysine.</text>
        <dbReference type="EC" id="2.3.2.27"/>
    </reaction>
</comment>
<keyword evidence="5" id="KW-0808">Transferase</keyword>
<dbReference type="Pfam" id="PF21361">
    <property type="entry name" value="Sina_ZnF"/>
    <property type="match status" value="1"/>
</dbReference>
<keyword evidence="9" id="KW-0862">Zinc</keyword>
<proteinExistence type="inferred from homology"/>
<keyword evidence="8" id="KW-0833">Ubl conjugation pathway</keyword>
<dbReference type="PROSITE" id="PS50089">
    <property type="entry name" value="ZF_RING_2"/>
    <property type="match status" value="1"/>
</dbReference>
<evidence type="ECO:0000256" key="12">
    <source>
        <dbReference type="SAM" id="MobiDB-lite"/>
    </source>
</evidence>
<dbReference type="SUPFAM" id="SSF49599">
    <property type="entry name" value="TRAF domain-like"/>
    <property type="match status" value="1"/>
</dbReference>
<dbReference type="InterPro" id="IPR013083">
    <property type="entry name" value="Znf_RING/FYVE/PHD"/>
</dbReference>
<dbReference type="PROSITE" id="PS51081">
    <property type="entry name" value="ZF_SIAH"/>
    <property type="match status" value="1"/>
</dbReference>
<dbReference type="SUPFAM" id="SSF57850">
    <property type="entry name" value="RING/U-box"/>
    <property type="match status" value="1"/>
</dbReference>
<dbReference type="EMBL" id="GEVK01014237">
    <property type="protein sequence ID" value="JAU38595.1"/>
    <property type="molecule type" value="Transcribed_RNA"/>
</dbReference>
<dbReference type="InterPro" id="IPR001841">
    <property type="entry name" value="Znf_RING"/>
</dbReference>
<dbReference type="PANTHER" id="PTHR46632:SF30">
    <property type="entry name" value="E3 UBIQUITIN-PROTEIN LIGASE SINA-LIKE 4"/>
    <property type="match status" value="1"/>
</dbReference>
<comment type="pathway">
    <text evidence="2">Protein modification; protein ubiquitination.</text>
</comment>
<dbReference type="AlphaFoldDB" id="A0A1J3F335"/>
<dbReference type="InterPro" id="IPR049548">
    <property type="entry name" value="Sina-like_RING"/>
</dbReference>
<evidence type="ECO:0000259" key="14">
    <source>
        <dbReference type="PROSITE" id="PS51081"/>
    </source>
</evidence>
<evidence type="ECO:0000256" key="5">
    <source>
        <dbReference type="ARBA" id="ARBA00022679"/>
    </source>
</evidence>
<comment type="similarity">
    <text evidence="3">Belongs to the SINA (Seven in absentia) family.</text>
</comment>
<evidence type="ECO:0000256" key="1">
    <source>
        <dbReference type="ARBA" id="ARBA00000900"/>
    </source>
</evidence>
<name>A0A1J3F335_NOCCA</name>
<dbReference type="Pfam" id="PF21362">
    <property type="entry name" value="Sina_RING"/>
    <property type="match status" value="1"/>
</dbReference>
<evidence type="ECO:0000259" key="13">
    <source>
        <dbReference type="PROSITE" id="PS50089"/>
    </source>
</evidence>
<dbReference type="GO" id="GO:0008270">
    <property type="term" value="F:zinc ion binding"/>
    <property type="evidence" value="ECO:0007669"/>
    <property type="project" value="UniProtKB-KW"/>
</dbReference>
<evidence type="ECO:0000256" key="4">
    <source>
        <dbReference type="ARBA" id="ARBA00012483"/>
    </source>
</evidence>
<evidence type="ECO:0000256" key="2">
    <source>
        <dbReference type="ARBA" id="ARBA00004906"/>
    </source>
</evidence>
<evidence type="ECO:0000256" key="3">
    <source>
        <dbReference type="ARBA" id="ARBA00009119"/>
    </source>
</evidence>
<dbReference type="PANTHER" id="PTHR46632">
    <property type="entry name" value="E3 UBIQUITIN-PROTEIN LIGASE SINA-LIKE 4"/>
    <property type="match status" value="1"/>
</dbReference>
<evidence type="ECO:0000256" key="11">
    <source>
        <dbReference type="PROSITE-ProRule" id="PRU00455"/>
    </source>
</evidence>
<dbReference type="GO" id="GO:0016567">
    <property type="term" value="P:protein ubiquitination"/>
    <property type="evidence" value="ECO:0007669"/>
    <property type="project" value="UniProtKB-UniPathway"/>
</dbReference>
<reference evidence="15" key="1">
    <citation type="submission" date="2016-07" db="EMBL/GenBank/DDBJ databases">
        <title>De novo transcriptome assembly of four accessions of the metal hyperaccumulator plant Noccaea caerulescens.</title>
        <authorList>
            <person name="Blande D."/>
            <person name="Halimaa P."/>
            <person name="Tervahauta A.I."/>
            <person name="Aarts M.G."/>
            <person name="Karenlampi S.O."/>
        </authorList>
    </citation>
    <scope>NUCLEOTIDE SEQUENCE</scope>
</reference>
<dbReference type="EC" id="2.3.2.27" evidence="4"/>
<accession>A0A1J3F335</accession>
<sequence>MSIPPRVSAAVPGRLSVHRSPKRQRLGESYDSSSSSSDEEEVGIAEAVGVTRTATIANDSTSSSDEEEEEEEEEEVGIAEVAGVTRTAAIVSDSTSSSDEEDDLLIVRIAGVPRTATIANNSGNVTRSVNSTPEASSSSSSPQSVKLKSSDVLDCPTCCEPLKKPIYQCSNGHLACSSCVTKLSNRCPFCRSHIGDIRCRAMEKIIETSVVSCRNSVYGCKEATTYGNQSSSHEKLCAYVPCSCPLSNCDYTGSYEDLKSHARSSHSWDEEDDNRFEFAMDRPLTFRLNLEKEKATTTVFREENEGDLIVVQGFRKPDGVYVTVSCIAPMIPGIRRFSCSLAKLNERTSLRLGLMVKQIQKVGVKEEEPKDGFLLIPSYMLNSGQWKMQICIGSGRKYIHI</sequence>
<feature type="domain" description="SIAH-type" evidence="14">
    <location>
        <begin position="208"/>
        <end position="267"/>
    </location>
</feature>
<comment type="function">
    <text evidence="10">E3 ubiquitin-protein ligase that mediates ubiquitination and subsequent proteasomal degradation of target proteins. E3 ubiquitin ligases accept ubiquitin from an E2 ubiquitin-conjugating enzyme in the form of a thioester and then directly transfers the ubiquitin to targeted substrates. It probably triggers the ubiquitin-mediated degradation of different substrates.</text>
</comment>
<organism evidence="15">
    <name type="scientific">Noccaea caerulescens</name>
    <name type="common">Alpine penny-cress</name>
    <name type="synonym">Thlaspi caerulescens</name>
    <dbReference type="NCBI Taxonomy" id="107243"/>
    <lineage>
        <taxon>Eukaryota</taxon>
        <taxon>Viridiplantae</taxon>
        <taxon>Streptophyta</taxon>
        <taxon>Embryophyta</taxon>
        <taxon>Tracheophyta</taxon>
        <taxon>Spermatophyta</taxon>
        <taxon>Magnoliopsida</taxon>
        <taxon>eudicotyledons</taxon>
        <taxon>Gunneridae</taxon>
        <taxon>Pentapetalae</taxon>
        <taxon>rosids</taxon>
        <taxon>malvids</taxon>
        <taxon>Brassicales</taxon>
        <taxon>Brassicaceae</taxon>
        <taxon>Coluteocarpeae</taxon>
        <taxon>Noccaea</taxon>
    </lineage>
</organism>
<feature type="compositionally biased region" description="Polar residues" evidence="12">
    <location>
        <begin position="52"/>
        <end position="63"/>
    </location>
</feature>
<keyword evidence="6" id="KW-0479">Metal-binding</keyword>
<protein>
    <recommendedName>
        <fullName evidence="4">RING-type E3 ubiquitin transferase</fullName>
        <ecNumber evidence="4">2.3.2.27</ecNumber>
    </recommendedName>
</protein>
<dbReference type="InterPro" id="IPR013010">
    <property type="entry name" value="Znf_SIAH"/>
</dbReference>
<evidence type="ECO:0000256" key="9">
    <source>
        <dbReference type="ARBA" id="ARBA00022833"/>
    </source>
</evidence>
<evidence type="ECO:0000256" key="6">
    <source>
        <dbReference type="ARBA" id="ARBA00022723"/>
    </source>
</evidence>
<dbReference type="CDD" id="cd16571">
    <property type="entry name" value="RING-HC_SIAHs"/>
    <property type="match status" value="1"/>
</dbReference>
<dbReference type="GO" id="GO:0061630">
    <property type="term" value="F:ubiquitin protein ligase activity"/>
    <property type="evidence" value="ECO:0007669"/>
    <property type="project" value="UniProtKB-EC"/>
</dbReference>
<evidence type="ECO:0000256" key="7">
    <source>
        <dbReference type="ARBA" id="ARBA00022771"/>
    </source>
</evidence>
<evidence type="ECO:0000256" key="10">
    <source>
        <dbReference type="ARBA" id="ARBA00024004"/>
    </source>
</evidence>
<dbReference type="InterPro" id="IPR044286">
    <property type="entry name" value="SINL_plant"/>
</dbReference>
<feature type="compositionally biased region" description="Low complexity" evidence="12">
    <location>
        <begin position="128"/>
        <end position="146"/>
    </location>
</feature>
<feature type="region of interest" description="Disordered" evidence="12">
    <location>
        <begin position="119"/>
        <end position="146"/>
    </location>
</feature>
<dbReference type="Gene3D" id="3.30.40.10">
    <property type="entry name" value="Zinc/RING finger domain, C3HC4 (zinc finger)"/>
    <property type="match status" value="2"/>
</dbReference>
<feature type="compositionally biased region" description="Acidic residues" evidence="12">
    <location>
        <begin position="64"/>
        <end position="77"/>
    </location>
</feature>